<dbReference type="SMART" id="SM00140">
    <property type="entry name" value="NGF"/>
    <property type="match status" value="1"/>
</dbReference>
<evidence type="ECO:0000313" key="5">
    <source>
        <dbReference type="EMBL" id="RWS17243.1"/>
    </source>
</evidence>
<sequence>MANFSGFQCTTFIHFLFASVFIIAYLHSTLSEEFDDVLVAQSKKIQRSTLDQPKSYNWLLEPIANRGYDTISPEATYQAKTMKAMLKLPIRPGLVHFSSVKPKTLPQLQRKKRNYENLVRDVCPSISDWVAREEAYDPYGNKLTIVQRIPVNGTYVNQYFYETFCANNYVEFFEEYNDFFGSEYYKKPEDMQCLGVDKKSFKF</sequence>
<dbReference type="GO" id="GO:0021675">
    <property type="term" value="P:nerve development"/>
    <property type="evidence" value="ECO:0007669"/>
    <property type="project" value="TreeGrafter"/>
</dbReference>
<keyword evidence="6" id="KW-1185">Reference proteome</keyword>
<dbReference type="Proteomes" id="UP000285301">
    <property type="component" value="Unassembled WGS sequence"/>
</dbReference>
<feature type="chain" id="PRO_5019094042" description="Nerve growth factor-related domain-containing protein" evidence="3">
    <location>
        <begin position="32"/>
        <end position="203"/>
    </location>
</feature>
<evidence type="ECO:0000313" key="6">
    <source>
        <dbReference type="Proteomes" id="UP000285301"/>
    </source>
</evidence>
<proteinExistence type="inferred from homology"/>
<comment type="caution">
    <text evidence="5">The sequence shown here is derived from an EMBL/GenBank/DDBJ whole genome shotgun (WGS) entry which is preliminary data.</text>
</comment>
<dbReference type="PANTHER" id="PTHR11589:SF11">
    <property type="entry name" value="PREPRO-NEUROTROPHIN"/>
    <property type="match status" value="1"/>
</dbReference>
<evidence type="ECO:0000256" key="1">
    <source>
        <dbReference type="ARBA" id="ARBA00010783"/>
    </source>
</evidence>
<organism evidence="5 6">
    <name type="scientific">Dinothrombium tinctorium</name>
    <dbReference type="NCBI Taxonomy" id="1965070"/>
    <lineage>
        <taxon>Eukaryota</taxon>
        <taxon>Metazoa</taxon>
        <taxon>Ecdysozoa</taxon>
        <taxon>Arthropoda</taxon>
        <taxon>Chelicerata</taxon>
        <taxon>Arachnida</taxon>
        <taxon>Acari</taxon>
        <taxon>Acariformes</taxon>
        <taxon>Trombidiformes</taxon>
        <taxon>Prostigmata</taxon>
        <taxon>Anystina</taxon>
        <taxon>Parasitengona</taxon>
        <taxon>Trombidioidea</taxon>
        <taxon>Trombidiidae</taxon>
        <taxon>Dinothrombium</taxon>
    </lineage>
</organism>
<dbReference type="AlphaFoldDB" id="A0A443RPQ2"/>
<dbReference type="Gene3D" id="2.10.90.10">
    <property type="entry name" value="Cystine-knot cytokines"/>
    <property type="match status" value="1"/>
</dbReference>
<evidence type="ECO:0000256" key="3">
    <source>
        <dbReference type="SAM" id="SignalP"/>
    </source>
</evidence>
<feature type="signal peptide" evidence="3">
    <location>
        <begin position="1"/>
        <end position="31"/>
    </location>
</feature>
<accession>A0A443RPQ2</accession>
<dbReference type="GO" id="GO:0038180">
    <property type="term" value="P:nerve growth factor signaling pathway"/>
    <property type="evidence" value="ECO:0007669"/>
    <property type="project" value="TreeGrafter"/>
</dbReference>
<dbReference type="PANTHER" id="PTHR11589">
    <property type="entry name" value="NERVE GROWTH FACTOR NGF -RELATED"/>
    <property type="match status" value="1"/>
</dbReference>
<comment type="similarity">
    <text evidence="1">Belongs to the NGF-beta family.</text>
</comment>
<dbReference type="InterPro" id="IPR002072">
    <property type="entry name" value="Nerve_growth_factor-rel"/>
</dbReference>
<dbReference type="GO" id="GO:0005163">
    <property type="term" value="F:nerve growth factor receptor binding"/>
    <property type="evidence" value="ECO:0007669"/>
    <property type="project" value="TreeGrafter"/>
</dbReference>
<dbReference type="GO" id="GO:0008083">
    <property type="term" value="F:growth factor activity"/>
    <property type="evidence" value="ECO:0007669"/>
    <property type="project" value="UniProtKB-KW"/>
</dbReference>
<evidence type="ECO:0000259" key="4">
    <source>
        <dbReference type="SMART" id="SM00140"/>
    </source>
</evidence>
<protein>
    <recommendedName>
        <fullName evidence="4">Nerve growth factor-related domain-containing protein</fullName>
    </recommendedName>
</protein>
<keyword evidence="2" id="KW-0339">Growth factor</keyword>
<evidence type="ECO:0000256" key="2">
    <source>
        <dbReference type="ARBA" id="ARBA00023030"/>
    </source>
</evidence>
<feature type="domain" description="Nerve growth factor-related" evidence="4">
    <location>
        <begin position="122"/>
        <end position="202"/>
    </location>
</feature>
<dbReference type="PROSITE" id="PS50270">
    <property type="entry name" value="NGF_2"/>
    <property type="match status" value="1"/>
</dbReference>
<dbReference type="OrthoDB" id="6512113at2759"/>
<dbReference type="InterPro" id="IPR029034">
    <property type="entry name" value="Cystine-knot_cytokine"/>
</dbReference>
<dbReference type="STRING" id="1965070.A0A443RPQ2"/>
<dbReference type="GO" id="GO:0048812">
    <property type="term" value="P:neuron projection morphogenesis"/>
    <property type="evidence" value="ECO:0007669"/>
    <property type="project" value="TreeGrafter"/>
</dbReference>
<dbReference type="GO" id="GO:0007169">
    <property type="term" value="P:cell surface receptor protein tyrosine kinase signaling pathway"/>
    <property type="evidence" value="ECO:0007669"/>
    <property type="project" value="TreeGrafter"/>
</dbReference>
<dbReference type="Pfam" id="PF00243">
    <property type="entry name" value="NGF"/>
    <property type="match status" value="1"/>
</dbReference>
<keyword evidence="3" id="KW-0732">Signal</keyword>
<dbReference type="SUPFAM" id="SSF57501">
    <property type="entry name" value="Cystine-knot cytokines"/>
    <property type="match status" value="1"/>
</dbReference>
<dbReference type="EMBL" id="NCKU01000104">
    <property type="protein sequence ID" value="RWS17243.1"/>
    <property type="molecule type" value="Genomic_DNA"/>
</dbReference>
<dbReference type="GO" id="GO:0043524">
    <property type="term" value="P:negative regulation of neuron apoptotic process"/>
    <property type="evidence" value="ECO:0007669"/>
    <property type="project" value="TreeGrafter"/>
</dbReference>
<gene>
    <name evidence="5" type="ORF">B4U79_05467</name>
</gene>
<reference evidence="5 6" key="1">
    <citation type="journal article" date="2018" name="Gigascience">
        <title>Genomes of trombidid mites reveal novel predicted allergens and laterally-transferred genes associated with secondary metabolism.</title>
        <authorList>
            <person name="Dong X."/>
            <person name="Chaisiri K."/>
            <person name="Xia D."/>
            <person name="Armstrong S.D."/>
            <person name="Fang Y."/>
            <person name="Donnelly M.J."/>
            <person name="Kadowaki T."/>
            <person name="McGarry J.W."/>
            <person name="Darby A.C."/>
            <person name="Makepeace B.L."/>
        </authorList>
    </citation>
    <scope>NUCLEOTIDE SEQUENCE [LARGE SCALE GENOMIC DNA]</scope>
    <source>
        <strain evidence="5">UoL-WK</strain>
    </source>
</reference>
<dbReference type="InterPro" id="IPR020408">
    <property type="entry name" value="Nerve_growth_factor-like"/>
</dbReference>
<name>A0A443RPQ2_9ACAR</name>